<evidence type="ECO:0000256" key="10">
    <source>
        <dbReference type="ARBA" id="ARBA00023170"/>
    </source>
</evidence>
<reference evidence="21" key="1">
    <citation type="submission" date="2025-08" db="UniProtKB">
        <authorList>
            <consortium name="RefSeq"/>
        </authorList>
    </citation>
    <scope>IDENTIFICATION</scope>
    <source>
        <tissue evidence="21">Tentacle</tissue>
    </source>
</reference>
<feature type="coiled-coil region" evidence="16">
    <location>
        <begin position="1289"/>
        <end position="1320"/>
    </location>
</feature>
<feature type="domain" description="Protein kinase" evidence="18">
    <location>
        <begin position="1002"/>
        <end position="1279"/>
    </location>
</feature>
<evidence type="ECO:0000256" key="9">
    <source>
        <dbReference type="ARBA" id="ARBA00023136"/>
    </source>
</evidence>
<accession>A0A6P8J690</accession>
<feature type="transmembrane region" description="Helical" evidence="17">
    <location>
        <begin position="946"/>
        <end position="969"/>
    </location>
</feature>
<dbReference type="FunFam" id="1.10.510.10:FF:000420">
    <property type="entry name" value="Guanylate cyclase"/>
    <property type="match status" value="1"/>
</dbReference>
<keyword evidence="12 14" id="KW-0456">Lyase</keyword>
<dbReference type="GO" id="GO:0005886">
    <property type="term" value="C:plasma membrane"/>
    <property type="evidence" value="ECO:0007669"/>
    <property type="project" value="TreeGrafter"/>
</dbReference>
<dbReference type="InterPro" id="IPR018297">
    <property type="entry name" value="A/G_cyclase_CS"/>
</dbReference>
<organism evidence="20 21">
    <name type="scientific">Actinia tenebrosa</name>
    <name type="common">Australian red waratah sea anemone</name>
    <dbReference type="NCBI Taxonomy" id="6105"/>
    <lineage>
        <taxon>Eukaryota</taxon>
        <taxon>Metazoa</taxon>
        <taxon>Cnidaria</taxon>
        <taxon>Anthozoa</taxon>
        <taxon>Hexacorallia</taxon>
        <taxon>Actiniaria</taxon>
        <taxon>Actiniidae</taxon>
        <taxon>Actinia</taxon>
    </lineage>
</organism>
<evidence type="ECO:0000256" key="16">
    <source>
        <dbReference type="SAM" id="Coils"/>
    </source>
</evidence>
<evidence type="ECO:0000256" key="3">
    <source>
        <dbReference type="ARBA" id="ARBA00012202"/>
    </source>
</evidence>
<dbReference type="InterPro" id="IPR050401">
    <property type="entry name" value="Cyclic_nucleotide_synthase"/>
</dbReference>
<evidence type="ECO:0000256" key="5">
    <source>
        <dbReference type="ARBA" id="ARBA00022729"/>
    </source>
</evidence>
<dbReference type="OrthoDB" id="1890790at2759"/>
<evidence type="ECO:0000256" key="2">
    <source>
        <dbReference type="ARBA" id="ARBA00004479"/>
    </source>
</evidence>
<evidence type="ECO:0000256" key="15">
    <source>
        <dbReference type="RuleBase" id="RU003431"/>
    </source>
</evidence>
<dbReference type="CDD" id="cd14042">
    <property type="entry name" value="PK_GC-A_B"/>
    <property type="match status" value="1"/>
</dbReference>
<dbReference type="GO" id="GO:0007168">
    <property type="term" value="P:receptor guanylyl cyclase signaling pathway"/>
    <property type="evidence" value="ECO:0007669"/>
    <property type="project" value="TreeGrafter"/>
</dbReference>
<dbReference type="InterPro" id="IPR011009">
    <property type="entry name" value="Kinase-like_dom_sf"/>
</dbReference>
<keyword evidence="8" id="KW-0342">GTP-binding</keyword>
<dbReference type="InParanoid" id="A0A6P8J690"/>
<dbReference type="RefSeq" id="XP_031575272.1">
    <property type="nucleotide sequence ID" value="XM_031719412.1"/>
</dbReference>
<dbReference type="GeneID" id="116308894"/>
<evidence type="ECO:0000256" key="17">
    <source>
        <dbReference type="SAM" id="Phobius"/>
    </source>
</evidence>
<dbReference type="Proteomes" id="UP000515163">
    <property type="component" value="Unplaced"/>
</dbReference>
<dbReference type="PANTHER" id="PTHR11920:SF335">
    <property type="entry name" value="GUANYLATE CYCLASE"/>
    <property type="match status" value="1"/>
</dbReference>
<dbReference type="SMART" id="SM00044">
    <property type="entry name" value="CYCc"/>
    <property type="match status" value="1"/>
</dbReference>
<gene>
    <name evidence="21" type="primary">LOC116308894</name>
</gene>
<keyword evidence="11" id="KW-0325">Glycoprotein</keyword>
<feature type="domain" description="Guanylate cyclase" evidence="19">
    <location>
        <begin position="1352"/>
        <end position="1482"/>
    </location>
</feature>
<dbReference type="Pfam" id="PF00211">
    <property type="entry name" value="Guanylate_cyc"/>
    <property type="match status" value="1"/>
</dbReference>
<keyword evidence="5" id="KW-0732">Signal</keyword>
<protein>
    <recommendedName>
        <fullName evidence="3 15">Guanylate cyclase</fullName>
        <ecNumber evidence="3 15">4.6.1.2</ecNumber>
    </recommendedName>
</protein>
<dbReference type="InterPro" id="IPR000719">
    <property type="entry name" value="Prot_kinase_dom"/>
</dbReference>
<dbReference type="KEGG" id="aten:116308894"/>
<dbReference type="Gene3D" id="3.40.50.2300">
    <property type="match status" value="4"/>
</dbReference>
<dbReference type="PROSITE" id="PS00452">
    <property type="entry name" value="GUANYLATE_CYCLASE_1"/>
    <property type="match status" value="1"/>
</dbReference>
<keyword evidence="9 17" id="KW-0472">Membrane</keyword>
<keyword evidence="10" id="KW-0675">Receptor</keyword>
<dbReference type="InterPro" id="IPR001054">
    <property type="entry name" value="A/G_cyclase"/>
</dbReference>
<dbReference type="SUPFAM" id="SSF55073">
    <property type="entry name" value="Nucleotide cyclase"/>
    <property type="match status" value="1"/>
</dbReference>
<evidence type="ECO:0000256" key="13">
    <source>
        <dbReference type="ARBA" id="ARBA00023293"/>
    </source>
</evidence>
<evidence type="ECO:0000256" key="12">
    <source>
        <dbReference type="ARBA" id="ARBA00023239"/>
    </source>
</evidence>
<evidence type="ECO:0000256" key="6">
    <source>
        <dbReference type="ARBA" id="ARBA00022741"/>
    </source>
</evidence>
<comment type="catalytic activity">
    <reaction evidence="1 15">
        <text>GTP = 3',5'-cyclic GMP + diphosphate</text>
        <dbReference type="Rhea" id="RHEA:13665"/>
        <dbReference type="ChEBI" id="CHEBI:33019"/>
        <dbReference type="ChEBI" id="CHEBI:37565"/>
        <dbReference type="ChEBI" id="CHEBI:57746"/>
        <dbReference type="EC" id="4.6.1.2"/>
    </reaction>
</comment>
<keyword evidence="6" id="KW-0547">Nucleotide-binding</keyword>
<keyword evidence="16" id="KW-0175">Coiled coil</keyword>
<dbReference type="Gene3D" id="6.10.250.780">
    <property type="match status" value="1"/>
</dbReference>
<comment type="similarity">
    <text evidence="14">Belongs to the adenylyl cyclase class-4/guanylyl cyclase family.</text>
</comment>
<dbReference type="SUPFAM" id="SSF56112">
    <property type="entry name" value="Protein kinase-like (PK-like)"/>
    <property type="match status" value="1"/>
</dbReference>
<evidence type="ECO:0000313" key="21">
    <source>
        <dbReference type="RefSeq" id="XP_031575272.1"/>
    </source>
</evidence>
<dbReference type="PANTHER" id="PTHR11920">
    <property type="entry name" value="GUANYLYL CYCLASE"/>
    <property type="match status" value="1"/>
</dbReference>
<dbReference type="GO" id="GO:0004672">
    <property type="term" value="F:protein kinase activity"/>
    <property type="evidence" value="ECO:0007669"/>
    <property type="project" value="InterPro"/>
</dbReference>
<evidence type="ECO:0000256" key="4">
    <source>
        <dbReference type="ARBA" id="ARBA00022692"/>
    </source>
</evidence>
<dbReference type="InterPro" id="IPR011645">
    <property type="entry name" value="HNOB_dom_associated"/>
</dbReference>
<name>A0A6P8J690_ACTTE</name>
<dbReference type="GO" id="GO:0005525">
    <property type="term" value="F:GTP binding"/>
    <property type="evidence" value="ECO:0007669"/>
    <property type="project" value="UniProtKB-KW"/>
</dbReference>
<keyword evidence="4 17" id="KW-0812">Transmembrane</keyword>
<evidence type="ECO:0000259" key="19">
    <source>
        <dbReference type="PROSITE" id="PS50125"/>
    </source>
</evidence>
<keyword evidence="13 15" id="KW-0141">cGMP biosynthesis</keyword>
<proteinExistence type="inferred from homology"/>
<dbReference type="GO" id="GO:0004016">
    <property type="term" value="F:adenylate cyclase activity"/>
    <property type="evidence" value="ECO:0007669"/>
    <property type="project" value="TreeGrafter"/>
</dbReference>
<comment type="subcellular location">
    <subcellularLocation>
        <location evidence="2">Membrane</location>
        <topology evidence="2">Single-pass type I membrane protein</topology>
    </subcellularLocation>
</comment>
<evidence type="ECO:0000259" key="18">
    <source>
        <dbReference type="PROSITE" id="PS50011"/>
    </source>
</evidence>
<dbReference type="FunCoup" id="A0A6P8J690">
    <property type="interactions" value="815"/>
</dbReference>
<dbReference type="Pfam" id="PF07701">
    <property type="entry name" value="HNOBA"/>
    <property type="match status" value="1"/>
</dbReference>
<evidence type="ECO:0000313" key="20">
    <source>
        <dbReference type="Proteomes" id="UP000515163"/>
    </source>
</evidence>
<sequence length="1592" mass="180137">MIMLDYKAIRSVQRMIRPMFLCLYIIVVFGNVVKGENVTLGITVPFFSPGQISAIPSGEYYTAAAFLAQTKVNDEHPLFSGKKLQIDLVETPNCAVTRTLEGFTSQWKSGVDGFVGTGCSCETSAELSGVFNLPLVSQICKDATLSDKSKYPTFVRTIPANNKLTGPVLKLLQHYNWTRTGLVMEDSKEWTERGEEIKKVLNASGVTVKITRNIPSAEEYQTNSSGEYFEKLIRDVQEISRVIILAMDYRLAREALFYAGQLDINKASEYSFIIFALDAKTVWENTASPSKWLESKYSGRTENITDTMKYAFESSLLVAMNPARTPTYQAFVNNLKKMTNDAPVSSNVYEGAGSSNEPPILGAYLYDAVFQLAVALNKTISSSGHQKNGTFVTSLMRGRRYQSILGYERYIDQKGDANFDLILMEFDFHNGNFTDVGKFENDNAGNDVLKMTGSPRWPGNKGPPEDIPKCGFYGEMCRKSKNITIGLLLPYLSAYGYGDSYSAGKYSAPAITVALDRINKDPDLLPNHHINFVWQDTKCNEEMSISQMTEFVEQRVDAFIGFACTCNTQARIAASLNKMLISPYCTSSDVSDKQLYPTFVRTIPDDGSLGPSVVAILDYFNWNEVGLMSEEKQTWNTRAQFIENYLKQSGKKVNIHELTPTELSYDPVKDESTIKNLLEKMKTRSRIIILAMKYSLAREVLYFAAQTGMVSGDYVFIAFELSMDELRNKIKDQTKWFNSLHVETQINFTVNFKDMFKSVLVLSVNFPGSKEYEEFDKQVKIKAPEAPFYSNMYKGFTCIPNLGLVDRSKTPVPIFSSYIYDATRIYALGVNRTINNGSDYGNGREVAEKLLNRKYRSVIGTDIKMTKHGNVEYNLTLLDYRENGTEMMMERVGIFHITEYGNATQLFVLDPNKTIKWLGGRTVPLDVPVCGFDGEFCIDDRFKFSIIEIVCIVLASLVILLLIIGFIIYRKQKIERELASELWRVDYNDVIIRSKRHAGSLRSQVSLLSTDSFDNINQKQLFTMVGTHKAHTVAIKRINKSNIDLTREIRMELNLMRNTRHENLTPFLGACVDPPNICILELYCPKGSLQDILENEDVKLDSMFISSLLNDIVKGMIFLHSSEIRSHGRLKSSNCVVDGRWVLKICDYGLVKFKSNKEDREDLGEYAQYYRKLWTAPELLRMKNPPPQGTQKGDVYSFGIILQELLTRSGPFDLSYYHIEPKEIIEEVTKGQVPYYRPKLSNVLDGVDLPGVREMAEKCWNENPDARPEFEEIRKHVRKHSTGKTTNIMDNMVNMLEKYANNLESLVEERTAQLAEEKRKTDNLLHRMLPPTVARDLIQGKPITAENFDEVSIFFSDIVGFTSLSSESTPFEIVDLLNDLYTLFDSIINNYDVYKVETIGDAYMVVSGLPIRNAHRHAGEIGSMALHMLKEICTFKIRHRPDYKLKLRIGLHTGPCVAGVVGIKMPRYCLFGDTVNTASRMESNGEALKIHISEATKKVLDDLGGYHIEERGEVFLKGKGTWITYWLIGTMPSNIKTRPASGLETKPDRTRKNSSWDLVKNLLPKIVTNGKKYSKLPPLEVTSNGHLPPINT</sequence>
<evidence type="ECO:0000256" key="1">
    <source>
        <dbReference type="ARBA" id="ARBA00001436"/>
    </source>
</evidence>
<dbReference type="InterPro" id="IPR001828">
    <property type="entry name" value="ANF_lig-bd_rcpt"/>
</dbReference>
<dbReference type="GO" id="GO:0004383">
    <property type="term" value="F:guanylate cyclase activity"/>
    <property type="evidence" value="ECO:0007669"/>
    <property type="project" value="UniProtKB-EC"/>
</dbReference>
<dbReference type="GO" id="GO:0001653">
    <property type="term" value="F:peptide receptor activity"/>
    <property type="evidence" value="ECO:0007669"/>
    <property type="project" value="TreeGrafter"/>
</dbReference>
<dbReference type="Gene3D" id="3.30.70.1230">
    <property type="entry name" value="Nucleotide cyclase"/>
    <property type="match status" value="1"/>
</dbReference>
<keyword evidence="20" id="KW-1185">Reference proteome</keyword>
<dbReference type="EC" id="4.6.1.2" evidence="3 15"/>
<dbReference type="CDD" id="cd07302">
    <property type="entry name" value="CHD"/>
    <property type="match status" value="1"/>
</dbReference>
<evidence type="ECO:0000256" key="11">
    <source>
        <dbReference type="ARBA" id="ARBA00023180"/>
    </source>
</evidence>
<dbReference type="InterPro" id="IPR001245">
    <property type="entry name" value="Ser-Thr/Tyr_kinase_cat_dom"/>
</dbReference>
<dbReference type="Gene3D" id="1.10.510.10">
    <property type="entry name" value="Transferase(Phosphotransferase) domain 1"/>
    <property type="match status" value="1"/>
</dbReference>
<evidence type="ECO:0000256" key="14">
    <source>
        <dbReference type="RuleBase" id="RU000405"/>
    </source>
</evidence>
<dbReference type="PROSITE" id="PS50125">
    <property type="entry name" value="GUANYLATE_CYCLASE_2"/>
    <property type="match status" value="1"/>
</dbReference>
<dbReference type="GO" id="GO:0035556">
    <property type="term" value="P:intracellular signal transduction"/>
    <property type="evidence" value="ECO:0007669"/>
    <property type="project" value="InterPro"/>
</dbReference>
<dbReference type="FunFam" id="3.30.70.1230:FF:000004">
    <property type="entry name" value="Guanylate cyclase"/>
    <property type="match status" value="1"/>
</dbReference>
<dbReference type="PROSITE" id="PS50011">
    <property type="entry name" value="PROTEIN_KINASE_DOM"/>
    <property type="match status" value="1"/>
</dbReference>
<dbReference type="InterPro" id="IPR028082">
    <property type="entry name" value="Peripla_BP_I"/>
</dbReference>
<dbReference type="InterPro" id="IPR029787">
    <property type="entry name" value="Nucleotide_cyclase"/>
</dbReference>
<evidence type="ECO:0000256" key="8">
    <source>
        <dbReference type="ARBA" id="ARBA00023134"/>
    </source>
</evidence>
<dbReference type="SUPFAM" id="SSF53822">
    <property type="entry name" value="Periplasmic binding protein-like I"/>
    <property type="match status" value="2"/>
</dbReference>
<dbReference type="GO" id="GO:0005524">
    <property type="term" value="F:ATP binding"/>
    <property type="evidence" value="ECO:0007669"/>
    <property type="project" value="InterPro"/>
</dbReference>
<keyword evidence="7 17" id="KW-1133">Transmembrane helix</keyword>
<evidence type="ECO:0000256" key="7">
    <source>
        <dbReference type="ARBA" id="ARBA00022989"/>
    </source>
</evidence>
<dbReference type="Pfam" id="PF01094">
    <property type="entry name" value="ANF_receptor"/>
    <property type="match status" value="2"/>
</dbReference>
<dbReference type="Pfam" id="PF07714">
    <property type="entry name" value="PK_Tyr_Ser-Thr"/>
    <property type="match status" value="1"/>
</dbReference>